<organism evidence="1 2">
    <name type="scientific">Elysia crispata</name>
    <name type="common">lettuce slug</name>
    <dbReference type="NCBI Taxonomy" id="231223"/>
    <lineage>
        <taxon>Eukaryota</taxon>
        <taxon>Metazoa</taxon>
        <taxon>Spiralia</taxon>
        <taxon>Lophotrochozoa</taxon>
        <taxon>Mollusca</taxon>
        <taxon>Gastropoda</taxon>
        <taxon>Heterobranchia</taxon>
        <taxon>Euthyneura</taxon>
        <taxon>Panpulmonata</taxon>
        <taxon>Sacoglossa</taxon>
        <taxon>Placobranchoidea</taxon>
        <taxon>Plakobranchidae</taxon>
        <taxon>Elysia</taxon>
    </lineage>
</organism>
<dbReference type="AlphaFoldDB" id="A0AAE0Z8G6"/>
<gene>
    <name evidence="1" type="ORF">RRG08_008507</name>
</gene>
<protein>
    <submittedName>
        <fullName evidence="1">Uncharacterized protein</fullName>
    </submittedName>
</protein>
<evidence type="ECO:0000313" key="2">
    <source>
        <dbReference type="Proteomes" id="UP001283361"/>
    </source>
</evidence>
<evidence type="ECO:0000313" key="1">
    <source>
        <dbReference type="EMBL" id="KAK3764630.1"/>
    </source>
</evidence>
<reference evidence="1" key="1">
    <citation type="journal article" date="2023" name="G3 (Bethesda)">
        <title>A reference genome for the long-term kleptoplast-retaining sea slug Elysia crispata morphotype clarki.</title>
        <authorList>
            <person name="Eastman K.E."/>
            <person name="Pendleton A.L."/>
            <person name="Shaikh M.A."/>
            <person name="Suttiyut T."/>
            <person name="Ogas R."/>
            <person name="Tomko P."/>
            <person name="Gavelis G."/>
            <person name="Widhalm J.R."/>
            <person name="Wisecaver J.H."/>
        </authorList>
    </citation>
    <scope>NUCLEOTIDE SEQUENCE</scope>
    <source>
        <strain evidence="1">ECLA1</strain>
    </source>
</reference>
<dbReference type="EMBL" id="JAWDGP010004422">
    <property type="protein sequence ID" value="KAK3764630.1"/>
    <property type="molecule type" value="Genomic_DNA"/>
</dbReference>
<comment type="caution">
    <text evidence="1">The sequence shown here is derived from an EMBL/GenBank/DDBJ whole genome shotgun (WGS) entry which is preliminary data.</text>
</comment>
<dbReference type="Proteomes" id="UP001283361">
    <property type="component" value="Unassembled WGS sequence"/>
</dbReference>
<sequence>MKLTAIVACLVARDTHDVISEGREAKSHVISSTKYVHTPRINFTDGKNTSFSWKPLPGADTKTTPHSDARLGYRDSFSSEDLGITSYPRYCHAKTLKIKYYGPVIVDGLLLIASISTRGRAGSLTPFSPQLEWFGGGGRVFVYSRVTSRGVSWSHEDAGLLKSAYSWFWYVELCTPGVMVLRTR</sequence>
<name>A0AAE0Z8G6_9GAST</name>
<keyword evidence="2" id="KW-1185">Reference proteome</keyword>
<accession>A0AAE0Z8G6</accession>
<proteinExistence type="predicted"/>